<evidence type="ECO:0000313" key="3">
    <source>
        <dbReference type="Proteomes" id="UP000578531"/>
    </source>
</evidence>
<dbReference type="GeneID" id="59284536"/>
<dbReference type="Proteomes" id="UP000578531">
    <property type="component" value="Unassembled WGS sequence"/>
</dbReference>
<feature type="compositionally biased region" description="Basic and acidic residues" evidence="1">
    <location>
        <begin position="21"/>
        <end position="31"/>
    </location>
</feature>
<feature type="compositionally biased region" description="Polar residues" evidence="1">
    <location>
        <begin position="33"/>
        <end position="46"/>
    </location>
</feature>
<proteinExistence type="predicted"/>
<sequence length="92" mass="9857">MSQNFKTIDLQPQPEKPMGAHLRDGDSKDIISEQPSSRKMSMQAEPQVSMRGGGVIGDCVDAIARAGVRVHGACEESGHNWHAGFGRADGKP</sequence>
<evidence type="ECO:0000256" key="1">
    <source>
        <dbReference type="SAM" id="MobiDB-lite"/>
    </source>
</evidence>
<protein>
    <submittedName>
        <fullName evidence="2">Uncharacterized protein</fullName>
    </submittedName>
</protein>
<keyword evidence="3" id="KW-1185">Reference proteome</keyword>
<dbReference type="RefSeq" id="XP_037168289.1">
    <property type="nucleotide sequence ID" value="XM_037304796.1"/>
</dbReference>
<dbReference type="EMBL" id="JACCJC010000007">
    <property type="protein sequence ID" value="KAF6238993.1"/>
    <property type="molecule type" value="Genomic_DNA"/>
</dbReference>
<reference evidence="2 3" key="1">
    <citation type="journal article" date="2020" name="Genomics">
        <title>Complete, high-quality genomes from long-read metagenomic sequencing of two wolf lichen thalli reveals enigmatic genome architecture.</title>
        <authorList>
            <person name="McKenzie S.K."/>
            <person name="Walston R.F."/>
            <person name="Allen J.L."/>
        </authorList>
    </citation>
    <scope>NUCLEOTIDE SEQUENCE [LARGE SCALE GENOMIC DNA]</scope>
    <source>
        <strain evidence="2">WasteWater2</strain>
    </source>
</reference>
<accession>A0A8H6G299</accession>
<dbReference type="OrthoDB" id="3555055at2759"/>
<gene>
    <name evidence="2" type="ORF">HO173_002865</name>
</gene>
<organism evidence="2 3">
    <name type="scientific">Letharia columbiana</name>
    <dbReference type="NCBI Taxonomy" id="112416"/>
    <lineage>
        <taxon>Eukaryota</taxon>
        <taxon>Fungi</taxon>
        <taxon>Dikarya</taxon>
        <taxon>Ascomycota</taxon>
        <taxon>Pezizomycotina</taxon>
        <taxon>Lecanoromycetes</taxon>
        <taxon>OSLEUM clade</taxon>
        <taxon>Lecanoromycetidae</taxon>
        <taxon>Lecanorales</taxon>
        <taxon>Lecanorineae</taxon>
        <taxon>Parmeliaceae</taxon>
        <taxon>Letharia</taxon>
    </lineage>
</organism>
<name>A0A8H6G299_9LECA</name>
<evidence type="ECO:0000313" key="2">
    <source>
        <dbReference type="EMBL" id="KAF6238993.1"/>
    </source>
</evidence>
<feature type="region of interest" description="Disordered" evidence="1">
    <location>
        <begin position="1"/>
        <end position="52"/>
    </location>
</feature>
<comment type="caution">
    <text evidence="2">The sequence shown here is derived from an EMBL/GenBank/DDBJ whole genome shotgun (WGS) entry which is preliminary data.</text>
</comment>
<dbReference type="AlphaFoldDB" id="A0A8H6G299"/>